<dbReference type="EMBL" id="JAMKFB020000005">
    <property type="protein sequence ID" value="KAL0193712.1"/>
    <property type="molecule type" value="Genomic_DNA"/>
</dbReference>
<evidence type="ECO:0000256" key="1">
    <source>
        <dbReference type="SAM" id="MobiDB-lite"/>
    </source>
</evidence>
<organism evidence="2 3">
    <name type="scientific">Cirrhinus mrigala</name>
    <name type="common">Mrigala</name>
    <dbReference type="NCBI Taxonomy" id="683832"/>
    <lineage>
        <taxon>Eukaryota</taxon>
        <taxon>Metazoa</taxon>
        <taxon>Chordata</taxon>
        <taxon>Craniata</taxon>
        <taxon>Vertebrata</taxon>
        <taxon>Euteleostomi</taxon>
        <taxon>Actinopterygii</taxon>
        <taxon>Neopterygii</taxon>
        <taxon>Teleostei</taxon>
        <taxon>Ostariophysi</taxon>
        <taxon>Cypriniformes</taxon>
        <taxon>Cyprinidae</taxon>
        <taxon>Labeoninae</taxon>
        <taxon>Labeonini</taxon>
        <taxon>Cirrhinus</taxon>
    </lineage>
</organism>
<proteinExistence type="predicted"/>
<name>A0ABD0R5F8_CIRMR</name>
<reference evidence="2 3" key="1">
    <citation type="submission" date="2024-05" db="EMBL/GenBank/DDBJ databases">
        <title>Genome sequencing and assembly of Indian major carp, Cirrhinus mrigala (Hamilton, 1822).</title>
        <authorList>
            <person name="Mohindra V."/>
            <person name="Chowdhury L.M."/>
            <person name="Lal K."/>
            <person name="Jena J.K."/>
        </authorList>
    </citation>
    <scope>NUCLEOTIDE SEQUENCE [LARGE SCALE GENOMIC DNA]</scope>
    <source>
        <strain evidence="2">CM1030</strain>
        <tissue evidence="2">Blood</tissue>
    </source>
</reference>
<accession>A0ABD0R5F8</accession>
<dbReference type="Proteomes" id="UP001529510">
    <property type="component" value="Unassembled WGS sequence"/>
</dbReference>
<feature type="non-terminal residue" evidence="2">
    <location>
        <position position="1"/>
    </location>
</feature>
<protein>
    <submittedName>
        <fullName evidence="2">Uncharacterized protein</fullName>
    </submittedName>
</protein>
<feature type="non-terminal residue" evidence="2">
    <location>
        <position position="127"/>
    </location>
</feature>
<dbReference type="AlphaFoldDB" id="A0ABD0R5F8"/>
<feature type="region of interest" description="Disordered" evidence="1">
    <location>
        <begin position="31"/>
        <end position="87"/>
    </location>
</feature>
<keyword evidence="3" id="KW-1185">Reference proteome</keyword>
<evidence type="ECO:0000313" key="2">
    <source>
        <dbReference type="EMBL" id="KAL0193712.1"/>
    </source>
</evidence>
<sequence length="127" mass="14407">HLYLERFMTFQMALQRDDCWLPLISYRNSLQAGTDDDTIGRSSARSRRSKPPAASKRKLPEEESSCSSSDVSVGPHTPVTMSSPHIVSTVLRDAKKLRPEQGYMGVYSMSNETQHTPLQQPHQHMDY</sequence>
<evidence type="ECO:0000313" key="3">
    <source>
        <dbReference type="Proteomes" id="UP001529510"/>
    </source>
</evidence>
<comment type="caution">
    <text evidence="2">The sequence shown here is derived from an EMBL/GenBank/DDBJ whole genome shotgun (WGS) entry which is preliminary data.</text>
</comment>
<gene>
    <name evidence="2" type="ORF">M9458_012008</name>
</gene>